<dbReference type="PANTHER" id="PTHR12791">
    <property type="entry name" value="GOLGI SNARE BET1-RELATED"/>
    <property type="match status" value="1"/>
</dbReference>
<dbReference type="VEuPathDB" id="TrichDB:TVAG_378530"/>
<evidence type="ECO:0000256" key="6">
    <source>
        <dbReference type="SAM" id="MobiDB-lite"/>
    </source>
</evidence>
<dbReference type="GO" id="GO:0005737">
    <property type="term" value="C:cytoplasm"/>
    <property type="evidence" value="ECO:0007669"/>
    <property type="project" value="UniProtKB-ARBA"/>
</dbReference>
<evidence type="ECO:0000313" key="9">
    <source>
        <dbReference type="EMBL" id="EAY22374.1"/>
    </source>
</evidence>
<evidence type="ECO:0000256" key="1">
    <source>
        <dbReference type="ARBA" id="ARBA00004167"/>
    </source>
</evidence>
<evidence type="ECO:0000256" key="2">
    <source>
        <dbReference type="ARBA" id="ARBA00022448"/>
    </source>
</evidence>
<dbReference type="STRING" id="5722.A2DB44"/>
<dbReference type="Gene3D" id="1.20.5.110">
    <property type="match status" value="1"/>
</dbReference>
<reference evidence="9" key="2">
    <citation type="journal article" date="2007" name="Science">
        <title>Draft genome sequence of the sexually transmitted pathogen Trichomonas vaginalis.</title>
        <authorList>
            <person name="Carlton J.M."/>
            <person name="Hirt R.P."/>
            <person name="Silva J.C."/>
            <person name="Delcher A.L."/>
            <person name="Schatz M."/>
            <person name="Zhao Q."/>
            <person name="Wortman J.R."/>
            <person name="Bidwell S.L."/>
            <person name="Alsmark U.C.M."/>
            <person name="Besteiro S."/>
            <person name="Sicheritz-Ponten T."/>
            <person name="Noel C.J."/>
            <person name="Dacks J.B."/>
            <person name="Foster P.G."/>
            <person name="Simillion C."/>
            <person name="Van de Peer Y."/>
            <person name="Miranda-Saavedra D."/>
            <person name="Barton G.J."/>
            <person name="Westrop G.D."/>
            <person name="Mueller S."/>
            <person name="Dessi D."/>
            <person name="Fiori P.L."/>
            <person name="Ren Q."/>
            <person name="Paulsen I."/>
            <person name="Zhang H."/>
            <person name="Bastida-Corcuera F.D."/>
            <person name="Simoes-Barbosa A."/>
            <person name="Brown M.T."/>
            <person name="Hayes R.D."/>
            <person name="Mukherjee M."/>
            <person name="Okumura C.Y."/>
            <person name="Schneider R."/>
            <person name="Smith A.J."/>
            <person name="Vanacova S."/>
            <person name="Villalvazo M."/>
            <person name="Haas B.J."/>
            <person name="Pertea M."/>
            <person name="Feldblyum T.V."/>
            <person name="Utterback T.R."/>
            <person name="Shu C.L."/>
            <person name="Osoegawa K."/>
            <person name="de Jong P.J."/>
            <person name="Hrdy I."/>
            <person name="Horvathova L."/>
            <person name="Zubacova Z."/>
            <person name="Dolezal P."/>
            <person name="Malik S.B."/>
            <person name="Logsdon J.M. Jr."/>
            <person name="Henze K."/>
            <person name="Gupta A."/>
            <person name="Wang C.C."/>
            <person name="Dunne R.L."/>
            <person name="Upcroft J.A."/>
            <person name="Upcroft P."/>
            <person name="White O."/>
            <person name="Salzberg S.L."/>
            <person name="Tang P."/>
            <person name="Chiu C.-H."/>
            <person name="Lee Y.-S."/>
            <person name="Embley T.M."/>
            <person name="Coombs G.H."/>
            <person name="Mottram J.C."/>
            <person name="Tachezy J."/>
            <person name="Fraser-Liggett C.M."/>
            <person name="Johnson P.J."/>
        </authorList>
    </citation>
    <scope>NUCLEOTIDE SEQUENCE [LARGE SCALE GENOMIC DNA]</scope>
    <source>
        <strain evidence="9">G3</strain>
    </source>
</reference>
<dbReference type="GO" id="GO:0012505">
    <property type="term" value="C:endomembrane system"/>
    <property type="evidence" value="ECO:0007669"/>
    <property type="project" value="UniProtKB-ARBA"/>
</dbReference>
<protein>
    <submittedName>
        <fullName evidence="9">SNARE domain containing protein</fullName>
    </submittedName>
</protein>
<evidence type="ECO:0000256" key="4">
    <source>
        <dbReference type="ARBA" id="ARBA00022989"/>
    </source>
</evidence>
<dbReference type="Proteomes" id="UP000001542">
    <property type="component" value="Unassembled WGS sequence"/>
</dbReference>
<dbReference type="OrthoDB" id="546861at2759"/>
<reference evidence="9" key="1">
    <citation type="submission" date="2006-10" db="EMBL/GenBank/DDBJ databases">
        <authorList>
            <person name="Amadeo P."/>
            <person name="Zhao Q."/>
            <person name="Wortman J."/>
            <person name="Fraser-Liggett C."/>
            <person name="Carlton J."/>
        </authorList>
    </citation>
    <scope>NUCLEOTIDE SEQUENCE</scope>
    <source>
        <strain evidence="9">G3</strain>
    </source>
</reference>
<dbReference type="SMART" id="SM00397">
    <property type="entry name" value="t_SNARE"/>
    <property type="match status" value="1"/>
</dbReference>
<evidence type="ECO:0000256" key="7">
    <source>
        <dbReference type="SAM" id="Phobius"/>
    </source>
</evidence>
<evidence type="ECO:0000313" key="10">
    <source>
        <dbReference type="Proteomes" id="UP000001542"/>
    </source>
</evidence>
<gene>
    <name evidence="9" type="ORF">TVAG_378530</name>
</gene>
<dbReference type="SMR" id="A2DB44"/>
<dbReference type="InParanoid" id="A2DB44"/>
<dbReference type="SUPFAM" id="SSF58038">
    <property type="entry name" value="SNARE fusion complex"/>
    <property type="match status" value="1"/>
</dbReference>
<keyword evidence="3 7" id="KW-0812">Transmembrane</keyword>
<dbReference type="KEGG" id="tva:5467929"/>
<evidence type="ECO:0000259" key="8">
    <source>
        <dbReference type="PROSITE" id="PS50192"/>
    </source>
</evidence>
<dbReference type="GO" id="GO:0016020">
    <property type="term" value="C:membrane"/>
    <property type="evidence" value="ECO:0007669"/>
    <property type="project" value="UniProtKB-SubCell"/>
</dbReference>
<feature type="region of interest" description="Disordered" evidence="6">
    <location>
        <begin position="1"/>
        <end position="22"/>
    </location>
</feature>
<sequence>MSRKTDPIFRGNKQADPENPLVDQFDDQVDTLQQTIGALKQVSNALGEELERHNTLLDQMQNSFQKSEDLVNRLLSGVDEIFKKTGLSPTTLTFLFVLGVILFLWLYWKIFA</sequence>
<feature type="transmembrane region" description="Helical" evidence="7">
    <location>
        <begin position="91"/>
        <end position="108"/>
    </location>
</feature>
<keyword evidence="10" id="KW-1185">Reference proteome</keyword>
<comment type="subcellular location">
    <subcellularLocation>
        <location evidence="1">Membrane</location>
        <topology evidence="1">Single-pass membrane protein</topology>
    </subcellularLocation>
</comment>
<organism evidence="9 10">
    <name type="scientific">Trichomonas vaginalis (strain ATCC PRA-98 / G3)</name>
    <dbReference type="NCBI Taxonomy" id="412133"/>
    <lineage>
        <taxon>Eukaryota</taxon>
        <taxon>Metamonada</taxon>
        <taxon>Parabasalia</taxon>
        <taxon>Trichomonadida</taxon>
        <taxon>Trichomonadidae</taxon>
        <taxon>Trichomonas</taxon>
    </lineage>
</organism>
<name>A2DB44_TRIV3</name>
<evidence type="ECO:0000256" key="3">
    <source>
        <dbReference type="ARBA" id="ARBA00022692"/>
    </source>
</evidence>
<dbReference type="EMBL" id="DS113184">
    <property type="protein sequence ID" value="EAY22374.1"/>
    <property type="molecule type" value="Genomic_DNA"/>
</dbReference>
<keyword evidence="4 7" id="KW-1133">Transmembrane helix</keyword>
<keyword evidence="5 7" id="KW-0472">Membrane</keyword>
<dbReference type="VEuPathDB" id="TrichDB:TVAGG3_0509740"/>
<feature type="domain" description="T-SNARE coiled-coil homology" evidence="8">
    <location>
        <begin position="19"/>
        <end position="81"/>
    </location>
</feature>
<dbReference type="InterPro" id="IPR000727">
    <property type="entry name" value="T_SNARE_dom"/>
</dbReference>
<accession>A2DB44</accession>
<dbReference type="RefSeq" id="XP_001583360.1">
    <property type="nucleotide sequence ID" value="XM_001583310.1"/>
</dbReference>
<dbReference type="PROSITE" id="PS50192">
    <property type="entry name" value="T_SNARE"/>
    <property type="match status" value="1"/>
</dbReference>
<proteinExistence type="predicted"/>
<dbReference type="AlphaFoldDB" id="A2DB44"/>
<evidence type="ECO:0000256" key="5">
    <source>
        <dbReference type="ARBA" id="ARBA00023136"/>
    </source>
</evidence>
<keyword evidence="2" id="KW-0813">Transport</keyword>